<evidence type="ECO:0000256" key="2">
    <source>
        <dbReference type="ARBA" id="ARBA00022679"/>
    </source>
</evidence>
<evidence type="ECO:0000256" key="10">
    <source>
        <dbReference type="RuleBase" id="RU003826"/>
    </source>
</evidence>
<feature type="binding site" evidence="9">
    <location>
        <position position="245"/>
    </location>
    <ligand>
        <name>4-amino-2-methyl-5-(diphosphooxymethyl)pyrimidine</name>
        <dbReference type="ChEBI" id="CHEBI:57841"/>
    </ligand>
</feature>
<evidence type="ECO:0000256" key="9">
    <source>
        <dbReference type="HAMAP-Rule" id="MF_00097"/>
    </source>
</evidence>
<feature type="binding site" evidence="9">
    <location>
        <begin position="271"/>
        <end position="273"/>
    </location>
    <ligand>
        <name>2-[(2R,5Z)-2-carboxy-4-methylthiazol-5(2H)-ylidene]ethyl phosphate</name>
        <dbReference type="ChEBI" id="CHEBI:62899"/>
    </ligand>
</feature>
<feature type="domain" description="Thiamine phosphate synthase/TenI" evidence="12">
    <location>
        <begin position="150"/>
        <end position="327"/>
    </location>
</feature>
<comment type="catalytic activity">
    <reaction evidence="7 9 10">
        <text>2-(2-carboxy-4-methylthiazol-5-yl)ethyl phosphate + 4-amino-2-methyl-5-(diphosphooxymethyl)pyrimidine + 2 H(+) = thiamine phosphate + CO2 + diphosphate</text>
        <dbReference type="Rhea" id="RHEA:47848"/>
        <dbReference type="ChEBI" id="CHEBI:15378"/>
        <dbReference type="ChEBI" id="CHEBI:16526"/>
        <dbReference type="ChEBI" id="CHEBI:33019"/>
        <dbReference type="ChEBI" id="CHEBI:37575"/>
        <dbReference type="ChEBI" id="CHEBI:57841"/>
        <dbReference type="ChEBI" id="CHEBI:62890"/>
        <dbReference type="EC" id="2.5.1.3"/>
    </reaction>
</comment>
<evidence type="ECO:0000259" key="13">
    <source>
        <dbReference type="Pfam" id="PF17792"/>
    </source>
</evidence>
<evidence type="ECO:0000256" key="4">
    <source>
        <dbReference type="ARBA" id="ARBA00022842"/>
    </source>
</evidence>
<comment type="cofactor">
    <cofactor evidence="9">
        <name>Mg(2+)</name>
        <dbReference type="ChEBI" id="CHEBI:18420"/>
    </cofactor>
    <text evidence="9">Binds 1 Mg(2+) ion per subunit.</text>
</comment>
<feature type="binding site" evidence="9">
    <location>
        <position position="207"/>
    </location>
    <ligand>
        <name>Mg(2+)</name>
        <dbReference type="ChEBI" id="CHEBI:18420"/>
    </ligand>
</feature>
<evidence type="ECO:0000256" key="11">
    <source>
        <dbReference type="RuleBase" id="RU004253"/>
    </source>
</evidence>
<dbReference type="InterPro" id="IPR022998">
    <property type="entry name" value="ThiamineP_synth_TenI"/>
</dbReference>
<dbReference type="InterPro" id="IPR016229">
    <property type="entry name" value="TMP_synthase_cyanobac_bac"/>
</dbReference>
<keyword evidence="3 9" id="KW-0479">Metal-binding</keyword>
<dbReference type="CDD" id="cd00564">
    <property type="entry name" value="TMP_TenI"/>
    <property type="match status" value="1"/>
</dbReference>
<dbReference type="Pfam" id="PF17792">
    <property type="entry name" value="ThiD2"/>
    <property type="match status" value="1"/>
</dbReference>
<name>A0A7X0LKI7_9BACT</name>
<dbReference type="PANTHER" id="PTHR20857">
    <property type="entry name" value="THIAMINE-PHOSPHATE PYROPHOSPHORYLASE"/>
    <property type="match status" value="1"/>
</dbReference>
<evidence type="ECO:0000256" key="7">
    <source>
        <dbReference type="ARBA" id="ARBA00047851"/>
    </source>
</evidence>
<dbReference type="InterPro" id="IPR034291">
    <property type="entry name" value="TMP_synthase"/>
</dbReference>
<dbReference type="AlphaFoldDB" id="A0A7X0LKI7"/>
<protein>
    <recommendedName>
        <fullName evidence="9">Thiamine-phosphate synthase</fullName>
        <shortName evidence="9">TP synthase</shortName>
        <shortName evidence="9">TPS</shortName>
        <ecNumber evidence="9">2.5.1.3</ecNumber>
    </recommendedName>
    <alternativeName>
        <fullName evidence="9">Thiamine-phosphate pyrophosphorylase</fullName>
        <shortName evidence="9">TMP pyrophosphorylase</shortName>
        <shortName evidence="9">TMP-PPase</shortName>
    </alternativeName>
</protein>
<keyword evidence="15" id="KW-1185">Reference proteome</keyword>
<feature type="binding site" evidence="9">
    <location>
        <position position="304"/>
    </location>
    <ligand>
        <name>2-[(2R,5Z)-2-carboxy-4-methylthiazol-5(2H)-ylidene]ethyl phosphate</name>
        <dbReference type="ChEBI" id="CHEBI:62899"/>
    </ligand>
</feature>
<keyword evidence="2 9" id="KW-0808">Transferase</keyword>
<comment type="pathway">
    <text evidence="1 9 11">Cofactor biosynthesis; thiamine diphosphate biosynthesis; thiamine phosphate from 4-amino-2-methyl-5-diphosphomethylpyrimidine and 4-methyl-5-(2-phosphoethyl)-thiazole: step 1/1.</text>
</comment>
<comment type="caution">
    <text evidence="9">Lacks conserved residue(s) required for the propagation of feature annotation.</text>
</comment>
<dbReference type="PIRSF" id="PIRSF000512">
    <property type="entry name" value="TMP_PPase_Cyanobac_prd"/>
    <property type="match status" value="1"/>
</dbReference>
<comment type="similarity">
    <text evidence="9 10">Belongs to the thiamine-phosphate synthase family.</text>
</comment>
<comment type="catalytic activity">
    <reaction evidence="8 9 10">
        <text>2-[(2R,5Z)-2-carboxy-4-methylthiazol-5(2H)-ylidene]ethyl phosphate + 4-amino-2-methyl-5-(diphosphooxymethyl)pyrimidine + 2 H(+) = thiamine phosphate + CO2 + diphosphate</text>
        <dbReference type="Rhea" id="RHEA:47844"/>
        <dbReference type="ChEBI" id="CHEBI:15378"/>
        <dbReference type="ChEBI" id="CHEBI:16526"/>
        <dbReference type="ChEBI" id="CHEBI:33019"/>
        <dbReference type="ChEBI" id="CHEBI:37575"/>
        <dbReference type="ChEBI" id="CHEBI:57841"/>
        <dbReference type="ChEBI" id="CHEBI:62899"/>
        <dbReference type="EC" id="2.5.1.3"/>
    </reaction>
</comment>
<comment type="function">
    <text evidence="9">Condenses 4-methyl-5-(beta-hydroxyethyl)thiazole monophosphate (THZ-P) and 2-methyl-4-amino-5-hydroxymethyl pyrimidine pyrophosphate (HMP-PP) to form thiamine monophosphate (TMP).</text>
</comment>
<evidence type="ECO:0000256" key="5">
    <source>
        <dbReference type="ARBA" id="ARBA00022977"/>
    </source>
</evidence>
<dbReference type="UniPathway" id="UPA00060">
    <property type="reaction ID" value="UER00141"/>
</dbReference>
<accession>A0A7X0LKI7</accession>
<evidence type="ECO:0000313" key="15">
    <source>
        <dbReference type="Proteomes" id="UP000541810"/>
    </source>
</evidence>
<dbReference type="HAMAP" id="MF_00097">
    <property type="entry name" value="TMP_synthase"/>
    <property type="match status" value="1"/>
</dbReference>
<dbReference type="PANTHER" id="PTHR20857:SF15">
    <property type="entry name" value="THIAMINE-PHOSPHATE SYNTHASE"/>
    <property type="match status" value="1"/>
</dbReference>
<feature type="binding site" evidence="9">
    <location>
        <begin position="174"/>
        <end position="178"/>
    </location>
    <ligand>
        <name>4-amino-2-methyl-5-(diphosphooxymethyl)pyrimidine</name>
        <dbReference type="ChEBI" id="CHEBI:57841"/>
    </ligand>
</feature>
<feature type="binding site" evidence="9">
    <location>
        <position position="274"/>
    </location>
    <ligand>
        <name>4-amino-2-methyl-5-(diphosphooxymethyl)pyrimidine</name>
        <dbReference type="ChEBI" id="CHEBI:57841"/>
    </ligand>
</feature>
<feature type="domain" description="ThiD2" evidence="13">
    <location>
        <begin position="6"/>
        <end position="129"/>
    </location>
</feature>
<sequence>MPAVLRILDANANRAREALRVMEDAVRFLLDDAGLAEPIKQLRHDLAQALAGIPNLQAHRDTPGDVGTTITTPAEQSRAGVADVALAAGKRLSEALRSIEEFAKTLPTDQAGVASAVEQLRYRGYEIEQQLNAALSSTRAKQWRVCLLLTESLCKLPWLDVLDQALDAGVDCVQLREKDLEASELLDRAATVVERCHQANSTAIINDRPDIAFASGADGVHLGQTDLPVAAVRKLVGHQLLVGVSTSNLDQARAAKAAGADYVGVGPMFPTTTKHKPVLAGPAYLREYLADERVQRMPHLAIGGITPDNLPKLMDAGVQGIAVSSVICAAEQPGKVALRLLQEWD</sequence>
<organism evidence="14 15">
    <name type="scientific">Algisphaera agarilytica</name>
    <dbReference type="NCBI Taxonomy" id="1385975"/>
    <lineage>
        <taxon>Bacteria</taxon>
        <taxon>Pseudomonadati</taxon>
        <taxon>Planctomycetota</taxon>
        <taxon>Phycisphaerae</taxon>
        <taxon>Phycisphaerales</taxon>
        <taxon>Phycisphaeraceae</taxon>
        <taxon>Algisphaera</taxon>
    </lineage>
</organism>
<comment type="catalytic activity">
    <reaction evidence="6 9 10">
        <text>4-methyl-5-(2-phosphooxyethyl)-thiazole + 4-amino-2-methyl-5-(diphosphooxymethyl)pyrimidine + H(+) = thiamine phosphate + diphosphate</text>
        <dbReference type="Rhea" id="RHEA:22328"/>
        <dbReference type="ChEBI" id="CHEBI:15378"/>
        <dbReference type="ChEBI" id="CHEBI:33019"/>
        <dbReference type="ChEBI" id="CHEBI:37575"/>
        <dbReference type="ChEBI" id="CHEBI:57841"/>
        <dbReference type="ChEBI" id="CHEBI:58296"/>
        <dbReference type="EC" id="2.5.1.3"/>
    </reaction>
</comment>
<evidence type="ECO:0000256" key="8">
    <source>
        <dbReference type="ARBA" id="ARBA00047883"/>
    </source>
</evidence>
<keyword evidence="5 9" id="KW-0784">Thiamine biosynthesis</keyword>
<dbReference type="EMBL" id="JACHGY010000001">
    <property type="protein sequence ID" value="MBB6430470.1"/>
    <property type="molecule type" value="Genomic_DNA"/>
</dbReference>
<dbReference type="RefSeq" id="WP_184677985.1">
    <property type="nucleotide sequence ID" value="NZ_JACHGY010000001.1"/>
</dbReference>
<evidence type="ECO:0000256" key="3">
    <source>
        <dbReference type="ARBA" id="ARBA00022723"/>
    </source>
</evidence>
<evidence type="ECO:0000256" key="6">
    <source>
        <dbReference type="ARBA" id="ARBA00047334"/>
    </source>
</evidence>
<dbReference type="InterPro" id="IPR041397">
    <property type="entry name" value="ThiD2"/>
</dbReference>
<reference evidence="14 15" key="1">
    <citation type="submission" date="2020-08" db="EMBL/GenBank/DDBJ databases">
        <title>Genomic Encyclopedia of Type Strains, Phase IV (KMG-IV): sequencing the most valuable type-strain genomes for metagenomic binning, comparative biology and taxonomic classification.</title>
        <authorList>
            <person name="Goeker M."/>
        </authorList>
    </citation>
    <scope>NUCLEOTIDE SEQUENCE [LARGE SCALE GENOMIC DNA]</scope>
    <source>
        <strain evidence="14 15">DSM 103725</strain>
    </source>
</reference>
<dbReference type="GO" id="GO:0005737">
    <property type="term" value="C:cytoplasm"/>
    <property type="evidence" value="ECO:0007669"/>
    <property type="project" value="TreeGrafter"/>
</dbReference>
<dbReference type="InterPro" id="IPR036206">
    <property type="entry name" value="ThiamineP_synth_sf"/>
</dbReference>
<dbReference type="GO" id="GO:0004789">
    <property type="term" value="F:thiamine-phosphate diphosphorylase activity"/>
    <property type="evidence" value="ECO:0007669"/>
    <property type="project" value="UniProtKB-UniRule"/>
</dbReference>
<dbReference type="Pfam" id="PF02581">
    <property type="entry name" value="TMP-TENI"/>
    <property type="match status" value="1"/>
</dbReference>
<dbReference type="SUPFAM" id="SSF51391">
    <property type="entry name" value="Thiamin phosphate synthase"/>
    <property type="match status" value="1"/>
</dbReference>
<dbReference type="GO" id="GO:0000287">
    <property type="term" value="F:magnesium ion binding"/>
    <property type="evidence" value="ECO:0007669"/>
    <property type="project" value="UniProtKB-UniRule"/>
</dbReference>
<keyword evidence="4 9" id="KW-0460">Magnesium</keyword>
<evidence type="ECO:0000313" key="14">
    <source>
        <dbReference type="EMBL" id="MBB6430470.1"/>
    </source>
</evidence>
<proteinExistence type="inferred from homology"/>
<dbReference type="Gene3D" id="3.20.20.70">
    <property type="entry name" value="Aldolase class I"/>
    <property type="match status" value="1"/>
</dbReference>
<dbReference type="EC" id="2.5.1.3" evidence="9"/>
<dbReference type="GO" id="GO:0009228">
    <property type="term" value="P:thiamine biosynthetic process"/>
    <property type="evidence" value="ECO:0007669"/>
    <property type="project" value="UniProtKB-KW"/>
</dbReference>
<dbReference type="GO" id="GO:0009229">
    <property type="term" value="P:thiamine diphosphate biosynthetic process"/>
    <property type="evidence" value="ECO:0007669"/>
    <property type="project" value="UniProtKB-UniRule"/>
</dbReference>
<dbReference type="InterPro" id="IPR013785">
    <property type="entry name" value="Aldolase_TIM"/>
</dbReference>
<feature type="binding site" evidence="9">
    <location>
        <position position="206"/>
    </location>
    <ligand>
        <name>4-amino-2-methyl-5-(diphosphooxymethyl)pyrimidine</name>
        <dbReference type="ChEBI" id="CHEBI:57841"/>
    </ligand>
</feature>
<evidence type="ECO:0000256" key="1">
    <source>
        <dbReference type="ARBA" id="ARBA00005165"/>
    </source>
</evidence>
<gene>
    <name evidence="9" type="primary">thiE</name>
    <name evidence="14" type="ORF">HNQ40_002276</name>
</gene>
<feature type="binding site" evidence="9">
    <location>
        <position position="226"/>
    </location>
    <ligand>
        <name>Mg(2+)</name>
        <dbReference type="ChEBI" id="CHEBI:18420"/>
    </ligand>
</feature>
<dbReference type="Proteomes" id="UP000541810">
    <property type="component" value="Unassembled WGS sequence"/>
</dbReference>
<evidence type="ECO:0000259" key="12">
    <source>
        <dbReference type="Pfam" id="PF02581"/>
    </source>
</evidence>
<dbReference type="NCBIfam" id="TIGR00693">
    <property type="entry name" value="thiE"/>
    <property type="match status" value="1"/>
</dbReference>
<comment type="caution">
    <text evidence="14">The sequence shown here is derived from an EMBL/GenBank/DDBJ whole genome shotgun (WGS) entry which is preliminary data.</text>
</comment>